<comment type="function">
    <text evidence="6">Lytic polysaccharide monooxygenase (LMPO) that depolymerizes crystalline and amorphous polysaccharides via the oxidation of scissile alpha- or beta-(1-4)-glycosidic bonds, yielding C1 and/or C4 oxidation products. Catalysis by LPMOs requires the reduction of the active-site copper from Cu(II) to Cu(I) by a reducing agent and H(2)O(2) or O(2) as a cosubstrate.</text>
</comment>
<comment type="catalytic activity">
    <reaction evidence="6">
        <text>[(1-&gt;4)-beta-D-glucosyl]n+m + reduced acceptor + O2 = 4-dehydro-beta-D-glucosyl-[(1-&gt;4)-beta-D-glucosyl]n-1 + [(1-&gt;4)-beta-D-glucosyl]m + acceptor + H2O.</text>
        <dbReference type="EC" id="1.14.99.56"/>
    </reaction>
</comment>
<dbReference type="CDD" id="cd21175">
    <property type="entry name" value="LPMO_AA9"/>
    <property type="match status" value="1"/>
</dbReference>
<evidence type="ECO:0000256" key="5">
    <source>
        <dbReference type="ARBA" id="ARBA00023180"/>
    </source>
</evidence>
<name>A0A370TGY0_9HELO</name>
<evidence type="ECO:0000313" key="10">
    <source>
        <dbReference type="Proteomes" id="UP000254866"/>
    </source>
</evidence>
<reference evidence="9 10" key="1">
    <citation type="journal article" date="2018" name="IMA Fungus">
        <title>IMA Genome-F 9: Draft genome sequence of Annulohypoxylon stygium, Aspergillus mulundensis, Berkeleyomyces basicola (syn. Thielaviopsis basicola), Ceratocystis smalleyi, two Cercospora beticola strains, Coleophoma cylindrospora, Fusarium fracticaudum, Phialophora cf. hyalina, and Morchella septimelata.</title>
        <authorList>
            <person name="Wingfield B.D."/>
            <person name="Bills G.F."/>
            <person name="Dong Y."/>
            <person name="Huang W."/>
            <person name="Nel W.J."/>
            <person name="Swalarsk-Parry B.S."/>
            <person name="Vaghefi N."/>
            <person name="Wilken P.M."/>
            <person name="An Z."/>
            <person name="de Beer Z.W."/>
            <person name="De Vos L."/>
            <person name="Chen L."/>
            <person name="Duong T.A."/>
            <person name="Gao Y."/>
            <person name="Hammerbacher A."/>
            <person name="Kikkert J.R."/>
            <person name="Li Y."/>
            <person name="Li H."/>
            <person name="Li K."/>
            <person name="Li Q."/>
            <person name="Liu X."/>
            <person name="Ma X."/>
            <person name="Naidoo K."/>
            <person name="Pethybridge S.J."/>
            <person name="Sun J."/>
            <person name="Steenkamp E.T."/>
            <person name="van der Nest M.A."/>
            <person name="van Wyk S."/>
            <person name="Wingfield M.J."/>
            <person name="Xiong C."/>
            <person name="Yue Q."/>
            <person name="Zhang X."/>
        </authorList>
    </citation>
    <scope>NUCLEOTIDE SEQUENCE [LARGE SCALE GENOMIC DNA]</scope>
    <source>
        <strain evidence="9 10">BP 5553</strain>
    </source>
</reference>
<keyword evidence="6" id="KW-0136">Cellulose degradation</keyword>
<feature type="domain" description="Auxiliary Activity family 9 catalytic" evidence="8">
    <location>
        <begin position="19"/>
        <end position="246"/>
    </location>
</feature>
<accession>A0A370TGY0</accession>
<dbReference type="InterPro" id="IPR049892">
    <property type="entry name" value="AA9"/>
</dbReference>
<dbReference type="EMBL" id="NPIC01000007">
    <property type="protein sequence ID" value="RDL34430.1"/>
    <property type="molecule type" value="Genomic_DNA"/>
</dbReference>
<dbReference type="GO" id="GO:0008810">
    <property type="term" value="F:cellulase activity"/>
    <property type="evidence" value="ECO:0007669"/>
    <property type="project" value="UniProtKB-UniRule"/>
</dbReference>
<protein>
    <recommendedName>
        <fullName evidence="6">AA9 family lytic polysaccharide monooxygenase</fullName>
        <ecNumber evidence="6">1.14.99.56</ecNumber>
    </recommendedName>
    <alternativeName>
        <fullName evidence="6">Endo-beta-1,4-glucanase</fullName>
    </alternativeName>
    <alternativeName>
        <fullName evidence="6">Glycosyl hydrolase 61 family protein</fullName>
    </alternativeName>
</protein>
<keyword evidence="6" id="KW-0119">Carbohydrate metabolism</keyword>
<evidence type="ECO:0000256" key="1">
    <source>
        <dbReference type="ARBA" id="ARBA00001973"/>
    </source>
</evidence>
<keyword evidence="4 6" id="KW-1015">Disulfide bond</keyword>
<dbReference type="GO" id="GO:0005576">
    <property type="term" value="C:extracellular region"/>
    <property type="evidence" value="ECO:0007669"/>
    <property type="project" value="UniProtKB-SubCell"/>
</dbReference>
<gene>
    <name evidence="9" type="ORF">BP5553_07558</name>
</gene>
<comment type="caution">
    <text evidence="9">The sequence shown here is derived from an EMBL/GenBank/DDBJ whole genome shotgun (WGS) entry which is preliminary data.</text>
</comment>
<evidence type="ECO:0000256" key="4">
    <source>
        <dbReference type="ARBA" id="ARBA00023157"/>
    </source>
</evidence>
<evidence type="ECO:0000259" key="8">
    <source>
        <dbReference type="Pfam" id="PF03443"/>
    </source>
</evidence>
<dbReference type="Gene3D" id="2.70.50.70">
    <property type="match status" value="1"/>
</dbReference>
<keyword evidence="6" id="KW-0624">Polysaccharide degradation</keyword>
<dbReference type="Proteomes" id="UP000254866">
    <property type="component" value="Unassembled WGS sequence"/>
</dbReference>
<comment type="domain">
    <text evidence="6">Has a modular structure: an endo-beta-1,4-glucanase catalytic module at the N-terminus, a linker rich in serines and threonines, and a C-terminal carbohydrate-binding module (CBM).</text>
</comment>
<evidence type="ECO:0000256" key="2">
    <source>
        <dbReference type="ARBA" id="ARBA00004613"/>
    </source>
</evidence>
<sequence>MKASVIALMGIFITGAYSHSGVWNYTVDGEQYPGYRWWDADAGQVTIQRKWPSRNPLFTPTDQWSACNNNGTATIPSYHAPIEAGSLISAHYEKNFSIPGEKAELQQENWPHEWGPMLAYMTPCNGPCDQVNATEALWFKIEERGLYNGTFVDGVWGMTALYNGEPWRLTIPATLEPGNYLIRHELIVIHTLPIQYYMECAQLKVTGSGSNLPGPEYLVSFPGAYNASDPGLDIQLWTRDYNRTDYITPGPPVWKG</sequence>
<dbReference type="EC" id="1.14.99.56" evidence="6"/>
<proteinExistence type="predicted"/>
<keyword evidence="10" id="KW-1185">Reference proteome</keyword>
<keyword evidence="7" id="KW-0732">Signal</keyword>
<dbReference type="InterPro" id="IPR005103">
    <property type="entry name" value="AA9_LPMO"/>
</dbReference>
<feature type="signal peptide" evidence="7">
    <location>
        <begin position="1"/>
        <end position="18"/>
    </location>
</feature>
<dbReference type="AlphaFoldDB" id="A0A370TGY0"/>
<evidence type="ECO:0000313" key="9">
    <source>
        <dbReference type="EMBL" id="RDL34430.1"/>
    </source>
</evidence>
<evidence type="ECO:0000256" key="3">
    <source>
        <dbReference type="ARBA" id="ARBA00022525"/>
    </source>
</evidence>
<comment type="cofactor">
    <cofactor evidence="1">
        <name>Cu(2+)</name>
        <dbReference type="ChEBI" id="CHEBI:29036"/>
    </cofactor>
</comment>
<dbReference type="Pfam" id="PF03443">
    <property type="entry name" value="AA9"/>
    <property type="match status" value="1"/>
</dbReference>
<keyword evidence="3 6" id="KW-0964">Secreted</keyword>
<keyword evidence="5" id="KW-0325">Glycoprotein</keyword>
<dbReference type="OrthoDB" id="4849160at2759"/>
<organism evidence="9 10">
    <name type="scientific">Venustampulla echinocandica</name>
    <dbReference type="NCBI Taxonomy" id="2656787"/>
    <lineage>
        <taxon>Eukaryota</taxon>
        <taxon>Fungi</taxon>
        <taxon>Dikarya</taxon>
        <taxon>Ascomycota</taxon>
        <taxon>Pezizomycotina</taxon>
        <taxon>Leotiomycetes</taxon>
        <taxon>Helotiales</taxon>
        <taxon>Pleuroascaceae</taxon>
        <taxon>Venustampulla</taxon>
    </lineage>
</organism>
<dbReference type="STRING" id="2656787.A0A370TGY0"/>
<comment type="subcellular location">
    <subcellularLocation>
        <location evidence="2 6">Secreted</location>
    </subcellularLocation>
</comment>
<evidence type="ECO:0000256" key="6">
    <source>
        <dbReference type="RuleBase" id="RU368122"/>
    </source>
</evidence>
<dbReference type="RefSeq" id="XP_031867412.1">
    <property type="nucleotide sequence ID" value="XM_032016181.1"/>
</dbReference>
<dbReference type="GO" id="GO:0030248">
    <property type="term" value="F:cellulose binding"/>
    <property type="evidence" value="ECO:0007669"/>
    <property type="project" value="UniProtKB-UniRule"/>
</dbReference>
<dbReference type="PANTHER" id="PTHR33353">
    <property type="entry name" value="PUTATIVE (AFU_ORTHOLOGUE AFUA_1G12560)-RELATED"/>
    <property type="match status" value="1"/>
</dbReference>
<evidence type="ECO:0000256" key="7">
    <source>
        <dbReference type="SAM" id="SignalP"/>
    </source>
</evidence>
<feature type="chain" id="PRO_5016753161" description="AA9 family lytic polysaccharide monooxygenase" evidence="7">
    <location>
        <begin position="19"/>
        <end position="256"/>
    </location>
</feature>
<dbReference type="PANTHER" id="PTHR33353:SF19">
    <property type="entry name" value="GLYCOSYLHYDROLASE FAMILY 61-8 PROTEIN"/>
    <property type="match status" value="1"/>
</dbReference>
<dbReference type="GO" id="GO:0030245">
    <property type="term" value="P:cellulose catabolic process"/>
    <property type="evidence" value="ECO:0007669"/>
    <property type="project" value="UniProtKB-UniRule"/>
</dbReference>
<dbReference type="GeneID" id="43600407"/>